<evidence type="ECO:0000313" key="3">
    <source>
        <dbReference type="EMBL" id="CAG5090706.1"/>
    </source>
</evidence>
<feature type="region of interest" description="Disordered" evidence="1">
    <location>
        <begin position="161"/>
        <end position="186"/>
    </location>
</feature>
<evidence type="ECO:0000313" key="4">
    <source>
        <dbReference type="Proteomes" id="UP001158576"/>
    </source>
</evidence>
<proteinExistence type="predicted"/>
<dbReference type="Proteomes" id="UP001158576">
    <property type="component" value="Chromosome PAR"/>
</dbReference>
<evidence type="ECO:0000256" key="2">
    <source>
        <dbReference type="SAM" id="Phobius"/>
    </source>
</evidence>
<feature type="region of interest" description="Disordered" evidence="1">
    <location>
        <begin position="33"/>
        <end position="68"/>
    </location>
</feature>
<feature type="region of interest" description="Disordered" evidence="1">
    <location>
        <begin position="223"/>
        <end position="255"/>
    </location>
</feature>
<organism evidence="3 4">
    <name type="scientific">Oikopleura dioica</name>
    <name type="common">Tunicate</name>
    <dbReference type="NCBI Taxonomy" id="34765"/>
    <lineage>
        <taxon>Eukaryota</taxon>
        <taxon>Metazoa</taxon>
        <taxon>Chordata</taxon>
        <taxon>Tunicata</taxon>
        <taxon>Appendicularia</taxon>
        <taxon>Copelata</taxon>
        <taxon>Oikopleuridae</taxon>
        <taxon>Oikopleura</taxon>
    </lineage>
</organism>
<accession>A0ABN7S4P4</accession>
<keyword evidence="2" id="KW-1133">Transmembrane helix</keyword>
<keyword evidence="2" id="KW-0812">Transmembrane</keyword>
<name>A0ABN7S4P4_OIKDI</name>
<feature type="compositionally biased region" description="Low complexity" evidence="1">
    <location>
        <begin position="36"/>
        <end position="46"/>
    </location>
</feature>
<keyword evidence="4" id="KW-1185">Reference proteome</keyword>
<reference evidence="3 4" key="1">
    <citation type="submission" date="2021-04" db="EMBL/GenBank/DDBJ databases">
        <authorList>
            <person name="Bliznina A."/>
        </authorList>
    </citation>
    <scope>NUCLEOTIDE SEQUENCE [LARGE SCALE GENOMIC DNA]</scope>
</reference>
<protein>
    <submittedName>
        <fullName evidence="3">Oidioi.mRNA.OKI2018_I69.PAR.g12694.t1.cds</fullName>
    </submittedName>
</protein>
<dbReference type="EMBL" id="OU015568">
    <property type="protein sequence ID" value="CAG5090706.1"/>
    <property type="molecule type" value="Genomic_DNA"/>
</dbReference>
<keyword evidence="2" id="KW-0472">Membrane</keyword>
<feature type="region of interest" description="Disordered" evidence="1">
    <location>
        <begin position="373"/>
        <end position="392"/>
    </location>
</feature>
<feature type="compositionally biased region" description="Basic and acidic residues" evidence="1">
    <location>
        <begin position="177"/>
        <end position="186"/>
    </location>
</feature>
<sequence length="525" mass="56912">MPLHPSFSRMSSTTAAPNEEHHLDAAFSSEELGVEPTAPGTTTTTASQVPPLQEPTHFESPMGQHSRRVLTERPSAFVAPHTSNGAGGAVLVTTPAPTRAPTHAPCASSEIKTMFGCTPRFDIGCLAVACATAAVAAVAIYILIAASRSCLPSTYGIVGAGKSSGGQSSPTPPPNDDLIRTRRSYPVDEGRVRRSLTHECKEVGNICDCQCAFSVDNARWSISLSQSPPSPTGKDDANEEGANADDAISNPSTKWASNSDFTSYSKLLDRAEANRRIAEDFGSDQVDTGFHERAWSSYELVADPEEITDELADAVNNSDPVVTAAPNAQDAPVLIAGEEAAVDAMTGSNDTVAGPTDADADLVDAVVEYIDDNDQAPEEGSGENKTGSDPTPRQAEMQILHFSMSWSCDDYRVSGTEVEESLSAQRQEQQRGLVFTSADNVNHFKLFGKTSFLPVKFSKGIFHYRKLMLNDWLRQQIIFTISNHKEDDLDLPLEMMGLAKMCDCEFQYWRIESWLYFNCFYNSPV</sequence>
<gene>
    <name evidence="3" type="ORF">OKIOD_LOCUS4252</name>
</gene>
<feature type="transmembrane region" description="Helical" evidence="2">
    <location>
        <begin position="121"/>
        <end position="144"/>
    </location>
</feature>
<evidence type="ECO:0000256" key="1">
    <source>
        <dbReference type="SAM" id="MobiDB-lite"/>
    </source>
</evidence>